<proteinExistence type="predicted"/>
<feature type="non-terminal residue" evidence="1">
    <location>
        <position position="1"/>
    </location>
</feature>
<organism evidence="1">
    <name type="scientific">marine sediment metagenome</name>
    <dbReference type="NCBI Taxonomy" id="412755"/>
    <lineage>
        <taxon>unclassified sequences</taxon>
        <taxon>metagenomes</taxon>
        <taxon>ecological metagenomes</taxon>
    </lineage>
</organism>
<reference evidence="1" key="1">
    <citation type="journal article" date="2015" name="Nature">
        <title>Complex archaea that bridge the gap between prokaryotes and eukaryotes.</title>
        <authorList>
            <person name="Spang A."/>
            <person name="Saw J.H."/>
            <person name="Jorgensen S.L."/>
            <person name="Zaremba-Niedzwiedzka K."/>
            <person name="Martijn J."/>
            <person name="Lind A.E."/>
            <person name="van Eijk R."/>
            <person name="Schleper C."/>
            <person name="Guy L."/>
            <person name="Ettema T.J."/>
        </authorList>
    </citation>
    <scope>NUCLEOTIDE SEQUENCE</scope>
</reference>
<comment type="caution">
    <text evidence="1">The sequence shown here is derived from an EMBL/GenBank/DDBJ whole genome shotgun (WGS) entry which is preliminary data.</text>
</comment>
<dbReference type="AlphaFoldDB" id="A0A0F9BQ77"/>
<accession>A0A0F9BQ77</accession>
<protein>
    <submittedName>
        <fullName evidence="1">Uncharacterized protein</fullName>
    </submittedName>
</protein>
<gene>
    <name evidence="1" type="ORF">LCGC14_2762380</name>
</gene>
<dbReference type="EMBL" id="LAZR01050806">
    <property type="protein sequence ID" value="KKK86521.1"/>
    <property type="molecule type" value="Genomic_DNA"/>
</dbReference>
<name>A0A0F9BQ77_9ZZZZ</name>
<sequence length="28" mass="2760">SAATNTASIPIEIAGVTHYLMVSAAAVT</sequence>
<evidence type="ECO:0000313" key="1">
    <source>
        <dbReference type="EMBL" id="KKK86521.1"/>
    </source>
</evidence>